<dbReference type="EMBL" id="ML979134">
    <property type="protein sequence ID" value="KAF1918420.1"/>
    <property type="molecule type" value="Genomic_DNA"/>
</dbReference>
<protein>
    <submittedName>
        <fullName evidence="1">Uncharacterized protein</fullName>
    </submittedName>
</protein>
<accession>A0A6A5QUE4</accession>
<sequence>MATFWNRRTAIIAGVAITLLGAYYVYQSPTSIAYTMSNTTSSNRVPGLEFKLTQSSRNPPVLLATLKNNADTPYTLLKWGTPFDSAALNTGIFKITNAETGVQVEQMVLQINRKMPPPQDELVTIAPGTEEEMQVVFNKPWMPAQKPAKYKVKAEGDLKGLWDKYGGDLTEDDLNAYIESPFSGRKFSTNEVVMEVH</sequence>
<evidence type="ECO:0000313" key="1">
    <source>
        <dbReference type="EMBL" id="KAF1918420.1"/>
    </source>
</evidence>
<dbReference type="Proteomes" id="UP000800096">
    <property type="component" value="Unassembled WGS sequence"/>
</dbReference>
<keyword evidence="2" id="KW-1185">Reference proteome</keyword>
<gene>
    <name evidence="1" type="ORF">BDU57DRAFT_198321</name>
</gene>
<name>A0A6A5QUE4_AMPQU</name>
<evidence type="ECO:0000313" key="2">
    <source>
        <dbReference type="Proteomes" id="UP000800096"/>
    </source>
</evidence>
<organism evidence="1 2">
    <name type="scientific">Ampelomyces quisqualis</name>
    <name type="common">Powdery mildew agent</name>
    <dbReference type="NCBI Taxonomy" id="50730"/>
    <lineage>
        <taxon>Eukaryota</taxon>
        <taxon>Fungi</taxon>
        <taxon>Dikarya</taxon>
        <taxon>Ascomycota</taxon>
        <taxon>Pezizomycotina</taxon>
        <taxon>Dothideomycetes</taxon>
        <taxon>Pleosporomycetidae</taxon>
        <taxon>Pleosporales</taxon>
        <taxon>Pleosporineae</taxon>
        <taxon>Phaeosphaeriaceae</taxon>
        <taxon>Ampelomyces</taxon>
    </lineage>
</organism>
<dbReference type="AlphaFoldDB" id="A0A6A5QUE4"/>
<proteinExistence type="predicted"/>
<dbReference type="OrthoDB" id="4664297at2759"/>
<dbReference type="Gene3D" id="2.60.40.2970">
    <property type="match status" value="1"/>
</dbReference>
<reference evidence="1" key="1">
    <citation type="journal article" date="2020" name="Stud. Mycol.">
        <title>101 Dothideomycetes genomes: a test case for predicting lifestyles and emergence of pathogens.</title>
        <authorList>
            <person name="Haridas S."/>
            <person name="Albert R."/>
            <person name="Binder M."/>
            <person name="Bloem J."/>
            <person name="Labutti K."/>
            <person name="Salamov A."/>
            <person name="Andreopoulos B."/>
            <person name="Baker S."/>
            <person name="Barry K."/>
            <person name="Bills G."/>
            <person name="Bluhm B."/>
            <person name="Cannon C."/>
            <person name="Castanera R."/>
            <person name="Culley D."/>
            <person name="Daum C."/>
            <person name="Ezra D."/>
            <person name="Gonzalez J."/>
            <person name="Henrissat B."/>
            <person name="Kuo A."/>
            <person name="Liang C."/>
            <person name="Lipzen A."/>
            <person name="Lutzoni F."/>
            <person name="Magnuson J."/>
            <person name="Mondo S."/>
            <person name="Nolan M."/>
            <person name="Ohm R."/>
            <person name="Pangilinan J."/>
            <person name="Park H.-J."/>
            <person name="Ramirez L."/>
            <person name="Alfaro M."/>
            <person name="Sun H."/>
            <person name="Tritt A."/>
            <person name="Yoshinaga Y."/>
            <person name="Zwiers L.-H."/>
            <person name="Turgeon B."/>
            <person name="Goodwin S."/>
            <person name="Spatafora J."/>
            <person name="Crous P."/>
            <person name="Grigoriev I."/>
        </authorList>
    </citation>
    <scope>NUCLEOTIDE SEQUENCE</scope>
    <source>
        <strain evidence="1">HMLAC05119</strain>
    </source>
</reference>